<evidence type="ECO:0000313" key="3">
    <source>
        <dbReference type="Proteomes" id="UP000184032"/>
    </source>
</evidence>
<dbReference type="EMBL" id="FQXI01000001">
    <property type="protein sequence ID" value="SHG95726.1"/>
    <property type="molecule type" value="Genomic_DNA"/>
</dbReference>
<dbReference type="GO" id="GO:0006281">
    <property type="term" value="P:DNA repair"/>
    <property type="evidence" value="ECO:0007669"/>
    <property type="project" value="InterPro"/>
</dbReference>
<dbReference type="GO" id="GO:0003677">
    <property type="term" value="F:DNA binding"/>
    <property type="evidence" value="ECO:0007669"/>
    <property type="project" value="InterPro"/>
</dbReference>
<name>A0A1M5P1N6_9FIRM</name>
<dbReference type="InterPro" id="IPR051675">
    <property type="entry name" value="Endo/Exo/Phosphatase_dom_1"/>
</dbReference>
<dbReference type="AlphaFoldDB" id="A0A1M5P1N6"/>
<dbReference type="Gene3D" id="1.10.150.310">
    <property type="entry name" value="Tex RuvX-like domain-like"/>
    <property type="match status" value="1"/>
</dbReference>
<keyword evidence="3" id="KW-1185">Reference proteome</keyword>
<dbReference type="PANTHER" id="PTHR21180">
    <property type="entry name" value="ENDONUCLEASE/EXONUCLEASE/PHOSPHATASE FAMILY DOMAIN-CONTAINING PROTEIN 1"/>
    <property type="match status" value="1"/>
</dbReference>
<organism evidence="2 3">
    <name type="scientific">Anaerosphaera aminiphila DSM 21120</name>
    <dbReference type="NCBI Taxonomy" id="1120995"/>
    <lineage>
        <taxon>Bacteria</taxon>
        <taxon>Bacillati</taxon>
        <taxon>Bacillota</taxon>
        <taxon>Tissierellia</taxon>
        <taxon>Tissierellales</taxon>
        <taxon>Peptoniphilaceae</taxon>
        <taxon>Anaerosphaera</taxon>
    </lineage>
</organism>
<dbReference type="Proteomes" id="UP000184032">
    <property type="component" value="Unassembled WGS sequence"/>
</dbReference>
<proteinExistence type="predicted"/>
<dbReference type="Gene3D" id="3.10.560.10">
    <property type="entry name" value="Outer membrane lipoprotein wza domain like"/>
    <property type="match status" value="1"/>
</dbReference>
<dbReference type="SUPFAM" id="SSF47781">
    <property type="entry name" value="RuvA domain 2-like"/>
    <property type="match status" value="1"/>
</dbReference>
<sequence>MKNLSSREKQIIALLAVVLIVFLASIFKDNFLDKQASSLAENNKQNLEVVNLNSDLNNKFNGVEDTEKIIQKENSTIYVHVCGRVKNPGLVELSGESRVIDAVNKAGGLYDDADIDNINLAKKVSDEERVYIPAIGEIVESSEGGISTENNNSKININTADKNLLQTLPGVGEKTAEKIIKHRETNSFKEIDDLKSVPGIGDKKFDELKDYIAVN</sequence>
<dbReference type="InterPro" id="IPR003583">
    <property type="entry name" value="Hlx-hairpin-Hlx_DNA-bd_motif"/>
</dbReference>
<dbReference type="OrthoDB" id="9790239at2"/>
<dbReference type="Pfam" id="PF12836">
    <property type="entry name" value="HHH_3"/>
    <property type="match status" value="1"/>
</dbReference>
<gene>
    <name evidence="2" type="ORF">SAMN02745245_00147</name>
</gene>
<dbReference type="Pfam" id="PF10531">
    <property type="entry name" value="SLBB"/>
    <property type="match status" value="1"/>
</dbReference>
<accession>A0A1M5P1N6</accession>
<reference evidence="2 3" key="1">
    <citation type="submission" date="2016-11" db="EMBL/GenBank/DDBJ databases">
        <authorList>
            <person name="Jaros S."/>
            <person name="Januszkiewicz K."/>
            <person name="Wedrychowicz H."/>
        </authorList>
    </citation>
    <scope>NUCLEOTIDE SEQUENCE [LARGE SCALE GENOMIC DNA]</scope>
    <source>
        <strain evidence="2 3">DSM 21120</strain>
    </source>
</reference>
<dbReference type="GO" id="GO:0015627">
    <property type="term" value="C:type II protein secretion system complex"/>
    <property type="evidence" value="ECO:0007669"/>
    <property type="project" value="TreeGrafter"/>
</dbReference>
<feature type="domain" description="Helix-hairpin-helix DNA-binding motif class 1" evidence="1">
    <location>
        <begin position="163"/>
        <end position="182"/>
    </location>
</feature>
<evidence type="ECO:0000313" key="2">
    <source>
        <dbReference type="EMBL" id="SHG95726.1"/>
    </source>
</evidence>
<feature type="domain" description="Helix-hairpin-helix DNA-binding motif class 1" evidence="1">
    <location>
        <begin position="192"/>
        <end position="211"/>
    </location>
</feature>
<dbReference type="PANTHER" id="PTHR21180:SF32">
    <property type="entry name" value="ENDONUCLEASE_EXONUCLEASE_PHOSPHATASE FAMILY DOMAIN-CONTAINING PROTEIN 1"/>
    <property type="match status" value="1"/>
</dbReference>
<dbReference type="RefSeq" id="WP_073182829.1">
    <property type="nucleotide sequence ID" value="NZ_FQXI01000001.1"/>
</dbReference>
<dbReference type="GO" id="GO:0015628">
    <property type="term" value="P:protein secretion by the type II secretion system"/>
    <property type="evidence" value="ECO:0007669"/>
    <property type="project" value="TreeGrafter"/>
</dbReference>
<dbReference type="InterPro" id="IPR010994">
    <property type="entry name" value="RuvA_2-like"/>
</dbReference>
<dbReference type="InterPro" id="IPR019554">
    <property type="entry name" value="Soluble_ligand-bd"/>
</dbReference>
<protein>
    <submittedName>
        <fullName evidence="2">Competence protein ComEA</fullName>
    </submittedName>
</protein>
<dbReference type="STRING" id="1120995.SAMN02745245_00147"/>
<dbReference type="SMART" id="SM00278">
    <property type="entry name" value="HhH1"/>
    <property type="match status" value="2"/>
</dbReference>
<evidence type="ECO:0000259" key="1">
    <source>
        <dbReference type="SMART" id="SM00278"/>
    </source>
</evidence>